<name>I0KE14_9BACT</name>
<evidence type="ECO:0000313" key="2">
    <source>
        <dbReference type="EMBL" id="CCH02367.1"/>
    </source>
</evidence>
<accession>I0KE14</accession>
<dbReference type="GO" id="GO:0005524">
    <property type="term" value="F:ATP binding"/>
    <property type="evidence" value="ECO:0007669"/>
    <property type="project" value="InterPro"/>
</dbReference>
<dbReference type="eggNOG" id="COG0464">
    <property type="taxonomic scope" value="Bacteria"/>
</dbReference>
<dbReference type="HOGENOM" id="CLU_061748_0_0_10"/>
<organism evidence="2 3">
    <name type="scientific">Fibrella aestuarina BUZ 2</name>
    <dbReference type="NCBI Taxonomy" id="1166018"/>
    <lineage>
        <taxon>Bacteria</taxon>
        <taxon>Pseudomonadati</taxon>
        <taxon>Bacteroidota</taxon>
        <taxon>Cytophagia</taxon>
        <taxon>Cytophagales</taxon>
        <taxon>Spirosomataceae</taxon>
        <taxon>Fibrella</taxon>
    </lineage>
</organism>
<keyword evidence="3" id="KW-1185">Reference proteome</keyword>
<dbReference type="STRING" id="1166018.FAES_4368"/>
<dbReference type="RefSeq" id="WP_015333466.1">
    <property type="nucleotide sequence ID" value="NC_020054.1"/>
</dbReference>
<proteinExistence type="predicted"/>
<protein>
    <recommendedName>
        <fullName evidence="1">ATPase AAA-type core domain-containing protein</fullName>
    </recommendedName>
</protein>
<reference evidence="2 3" key="1">
    <citation type="journal article" date="2012" name="J. Bacteriol.">
        <title>Genome Sequence of Fibrella aestuarina BUZ 2T, a Filamentous Marine Bacterium.</title>
        <authorList>
            <person name="Filippini M."/>
            <person name="Qi W."/>
            <person name="Blom J."/>
            <person name="Goesmann A."/>
            <person name="Smits T.H."/>
            <person name="Bagheri H.C."/>
        </authorList>
    </citation>
    <scope>NUCLEOTIDE SEQUENCE [LARGE SCALE GENOMIC DNA]</scope>
    <source>
        <strain evidence="3">BUZ 2T</strain>
    </source>
</reference>
<evidence type="ECO:0000313" key="3">
    <source>
        <dbReference type="Proteomes" id="UP000011058"/>
    </source>
</evidence>
<sequence>MPNQRTIQDLFITHDLDREFPLAAHFVQTYGEYPNYLFSHEDYKTDLHEWLLGRGFGVINASMRLSRDGFRTNERMYHHPDGVMLNGEFMADSYCRFSGYYRSEQVLHNCLAGIEQLVYEHEPEQTHIYLIQSGLGGLHTERVDIEPPTIDLSLYYNDGFPEVHERLVSVLNRPKYKGLILLHGEPGTGKTTYIKYLSSLVRKNMLILPPYMTNYLTSPDLIPFLLEQRDSVLLIEDAERILQAREAGGDTNSVSNILNLTDGLLADCLHIQIIATFNANKSLLDKALLRKGRLMIDYAFGKLTAAKANALMGSLGIDHHTNDPMTLADIFNMDQQTISGERIEGMRVGF</sequence>
<dbReference type="Pfam" id="PF00004">
    <property type="entry name" value="AAA"/>
    <property type="match status" value="1"/>
</dbReference>
<dbReference type="AlphaFoldDB" id="I0KE14"/>
<dbReference type="PANTHER" id="PTHR23070">
    <property type="entry name" value="BCS1 AAA-TYPE ATPASE"/>
    <property type="match status" value="1"/>
</dbReference>
<evidence type="ECO:0000259" key="1">
    <source>
        <dbReference type="Pfam" id="PF00004"/>
    </source>
</evidence>
<dbReference type="InterPro" id="IPR003959">
    <property type="entry name" value="ATPase_AAA_core"/>
</dbReference>
<dbReference type="Proteomes" id="UP000011058">
    <property type="component" value="Chromosome"/>
</dbReference>
<dbReference type="SUPFAM" id="SSF52540">
    <property type="entry name" value="P-loop containing nucleoside triphosphate hydrolases"/>
    <property type="match status" value="1"/>
</dbReference>
<gene>
    <name evidence="2" type="ORF">FAES_4368</name>
</gene>
<dbReference type="InterPro" id="IPR050747">
    <property type="entry name" value="Mitochondrial_chaperone_BCS1"/>
</dbReference>
<dbReference type="EMBL" id="HE796683">
    <property type="protein sequence ID" value="CCH02367.1"/>
    <property type="molecule type" value="Genomic_DNA"/>
</dbReference>
<dbReference type="InterPro" id="IPR027417">
    <property type="entry name" value="P-loop_NTPase"/>
</dbReference>
<feature type="domain" description="ATPase AAA-type core" evidence="1">
    <location>
        <begin position="180"/>
        <end position="300"/>
    </location>
</feature>
<dbReference type="Gene3D" id="3.40.50.300">
    <property type="entry name" value="P-loop containing nucleotide triphosphate hydrolases"/>
    <property type="match status" value="1"/>
</dbReference>
<dbReference type="KEGG" id="fae:FAES_4368"/>
<dbReference type="PATRIC" id="fig|1166018.3.peg.1325"/>
<dbReference type="GO" id="GO:0016887">
    <property type="term" value="F:ATP hydrolysis activity"/>
    <property type="evidence" value="ECO:0007669"/>
    <property type="project" value="InterPro"/>
</dbReference>
<dbReference type="OrthoDB" id="9809379at2"/>